<gene>
    <name evidence="1" type="ORF">O3P69_005043</name>
</gene>
<dbReference type="Proteomes" id="UP001487740">
    <property type="component" value="Unassembled WGS sequence"/>
</dbReference>
<accession>A0AAW0U9U9</accession>
<dbReference type="EMBL" id="JARAKH010000015">
    <property type="protein sequence ID" value="KAK8396805.1"/>
    <property type="molecule type" value="Genomic_DNA"/>
</dbReference>
<reference evidence="1 2" key="1">
    <citation type="submission" date="2023-03" db="EMBL/GenBank/DDBJ databases">
        <title>High-quality genome of Scylla paramamosain provides insights in environmental adaptation.</title>
        <authorList>
            <person name="Zhang L."/>
        </authorList>
    </citation>
    <scope>NUCLEOTIDE SEQUENCE [LARGE SCALE GENOMIC DNA]</scope>
    <source>
        <strain evidence="1">LZ_2023a</strain>
        <tissue evidence="1">Muscle</tissue>
    </source>
</reference>
<keyword evidence="2" id="KW-1185">Reference proteome</keyword>
<name>A0AAW0U9U9_SCYPA</name>
<proteinExistence type="predicted"/>
<evidence type="ECO:0000313" key="1">
    <source>
        <dbReference type="EMBL" id="KAK8396805.1"/>
    </source>
</evidence>
<evidence type="ECO:0000313" key="2">
    <source>
        <dbReference type="Proteomes" id="UP001487740"/>
    </source>
</evidence>
<comment type="caution">
    <text evidence="1">The sequence shown here is derived from an EMBL/GenBank/DDBJ whole genome shotgun (WGS) entry which is preliminary data.</text>
</comment>
<protein>
    <submittedName>
        <fullName evidence="1">Uncharacterized protein</fullName>
    </submittedName>
</protein>
<sequence>MGWCRSGDPNGHISRPHLRRENLAASPCTSHLTGHMFIASGGRKWGGCTVLNIQVMHVTVTTIITTTTRTLMIPGASLFIWARCLYKVLTFISLDKGSFSGCSVVPRILLSELQWRPLHLRHYQSLISVLIIYKRCLAPLCCR</sequence>
<dbReference type="AlphaFoldDB" id="A0AAW0U9U9"/>
<organism evidence="1 2">
    <name type="scientific">Scylla paramamosain</name>
    <name type="common">Mud crab</name>
    <dbReference type="NCBI Taxonomy" id="85552"/>
    <lineage>
        <taxon>Eukaryota</taxon>
        <taxon>Metazoa</taxon>
        <taxon>Ecdysozoa</taxon>
        <taxon>Arthropoda</taxon>
        <taxon>Crustacea</taxon>
        <taxon>Multicrustacea</taxon>
        <taxon>Malacostraca</taxon>
        <taxon>Eumalacostraca</taxon>
        <taxon>Eucarida</taxon>
        <taxon>Decapoda</taxon>
        <taxon>Pleocyemata</taxon>
        <taxon>Brachyura</taxon>
        <taxon>Eubrachyura</taxon>
        <taxon>Portunoidea</taxon>
        <taxon>Portunidae</taxon>
        <taxon>Portuninae</taxon>
        <taxon>Scylla</taxon>
    </lineage>
</organism>